<feature type="compositionally biased region" description="Basic residues" evidence="1">
    <location>
        <begin position="104"/>
        <end position="128"/>
    </location>
</feature>
<organism evidence="2 3">
    <name type="scientific">Romanomermis culicivorax</name>
    <name type="common">Nematode worm</name>
    <dbReference type="NCBI Taxonomy" id="13658"/>
    <lineage>
        <taxon>Eukaryota</taxon>
        <taxon>Metazoa</taxon>
        <taxon>Ecdysozoa</taxon>
        <taxon>Nematoda</taxon>
        <taxon>Enoplea</taxon>
        <taxon>Dorylaimia</taxon>
        <taxon>Mermithida</taxon>
        <taxon>Mermithoidea</taxon>
        <taxon>Mermithidae</taxon>
        <taxon>Romanomermis</taxon>
    </lineage>
</organism>
<reference evidence="3" key="1">
    <citation type="submission" date="2022-11" db="UniProtKB">
        <authorList>
            <consortium name="WormBaseParasite"/>
        </authorList>
    </citation>
    <scope>IDENTIFICATION</scope>
</reference>
<feature type="compositionally biased region" description="Basic and acidic residues" evidence="1">
    <location>
        <begin position="73"/>
        <end position="85"/>
    </location>
</feature>
<evidence type="ECO:0000313" key="2">
    <source>
        <dbReference type="Proteomes" id="UP000887565"/>
    </source>
</evidence>
<evidence type="ECO:0000313" key="3">
    <source>
        <dbReference type="WBParaSite" id="nRc.2.0.1.t09347-RA"/>
    </source>
</evidence>
<feature type="compositionally biased region" description="Basic residues" evidence="1">
    <location>
        <begin position="86"/>
        <end position="96"/>
    </location>
</feature>
<proteinExistence type="predicted"/>
<name>A0A915I5D2_ROMCU</name>
<protein>
    <submittedName>
        <fullName evidence="3">Uncharacterized protein</fullName>
    </submittedName>
</protein>
<sequence>MFMKRSVSEFNGAPPLNIRRIRPPKIVRTPPEHNDIRQRYQLPNCRGTKRRLNIAIKSTEFQELIRQKKQTKKKEVIEKENETKKLSKKDKKRLAKKTREKEKKTKKVDNKKKKNENEKRQKKTKAKK</sequence>
<feature type="region of interest" description="Disordered" evidence="1">
    <location>
        <begin position="66"/>
        <end position="128"/>
    </location>
</feature>
<dbReference type="WBParaSite" id="nRc.2.0.1.t09347-RA">
    <property type="protein sequence ID" value="nRc.2.0.1.t09347-RA"/>
    <property type="gene ID" value="nRc.2.0.1.g09347"/>
</dbReference>
<keyword evidence="2" id="KW-1185">Reference proteome</keyword>
<evidence type="ECO:0000256" key="1">
    <source>
        <dbReference type="SAM" id="MobiDB-lite"/>
    </source>
</evidence>
<dbReference type="Proteomes" id="UP000887565">
    <property type="component" value="Unplaced"/>
</dbReference>
<accession>A0A915I5D2</accession>
<feature type="region of interest" description="Disordered" evidence="1">
    <location>
        <begin position="1"/>
        <end position="35"/>
    </location>
</feature>
<dbReference type="AlphaFoldDB" id="A0A915I5D2"/>